<evidence type="ECO:0000313" key="2">
    <source>
        <dbReference type="EMBL" id="CAD1788754.1"/>
    </source>
</evidence>
<name>A0A8E4G4K1_9XANT</name>
<reference evidence="1 3" key="1">
    <citation type="submission" date="2020-07" db="EMBL/GenBank/DDBJ databases">
        <authorList>
            <person name="Teixeira M."/>
        </authorList>
    </citation>
    <scope>NUCLEOTIDE SEQUENCE</scope>
    <source>
        <strain evidence="2">1</strain>
        <strain evidence="1">Xanthomonas sp. CPBF 367</strain>
    </source>
</reference>
<dbReference type="KEGG" id="xeu:XSP_001049"/>
<dbReference type="EMBL" id="LR824641">
    <property type="protein sequence ID" value="CAD0317779.1"/>
    <property type="molecule type" value="Genomic_DNA"/>
</dbReference>
<organism evidence="1">
    <name type="scientific">Xanthomonas euroxanthea</name>
    <dbReference type="NCBI Taxonomy" id="2259622"/>
    <lineage>
        <taxon>Bacteria</taxon>
        <taxon>Pseudomonadati</taxon>
        <taxon>Pseudomonadota</taxon>
        <taxon>Gammaproteobacteria</taxon>
        <taxon>Lysobacterales</taxon>
        <taxon>Lysobacteraceae</taxon>
        <taxon>Xanthomonas</taxon>
    </lineage>
</organism>
<evidence type="ECO:0000313" key="3">
    <source>
        <dbReference type="Proteomes" id="UP000515493"/>
    </source>
</evidence>
<proteinExistence type="predicted"/>
<dbReference type="Proteomes" id="UP000515493">
    <property type="component" value="Chromosome"/>
</dbReference>
<evidence type="ECO:0000313" key="1">
    <source>
        <dbReference type="EMBL" id="CAD0317779.1"/>
    </source>
</evidence>
<protein>
    <submittedName>
        <fullName evidence="1">Uncharacterized protein</fullName>
    </submittedName>
</protein>
<dbReference type="RefSeq" id="WP_147421303.1">
    <property type="nucleotide sequence ID" value="NZ_LR861803.1"/>
</dbReference>
<dbReference type="GeneID" id="79388384"/>
<gene>
    <name evidence="1" type="ORF">XSP_001049</name>
</gene>
<sequence length="86" mass="9659">MDAEVQQRLNEILAIMQSQNNVQAEFKDQIAAAHVLLIGIIRAFADTPGFKENVERTISEIEAGTIQPGAKKQIAEITRRALYRHE</sequence>
<dbReference type="EMBL" id="LR861803">
    <property type="protein sequence ID" value="CAD1788754.1"/>
    <property type="molecule type" value="Genomic_DNA"/>
</dbReference>
<accession>A0A8E4G4K1</accession>
<dbReference type="AlphaFoldDB" id="A0A8E4G4K1"/>